<reference evidence="1 2" key="1">
    <citation type="journal article" date="2020" name="Microorganisms">
        <title>New Insight into Antimicrobial Compounds from Food and Marine-Sourced Carnobacterium Species through Phenotype and Genome Analyses.</title>
        <authorList>
            <person name="Begrem S."/>
            <person name="Ivaniuk F."/>
            <person name="Gigout-Chevalier F."/>
            <person name="Kolypczuk L."/>
            <person name="Bonnetot S."/>
            <person name="Leroi F."/>
            <person name="Grovel O."/>
            <person name="Delbarre-Ladrat C."/>
            <person name="Passerini D."/>
        </authorList>
    </citation>
    <scope>NUCLEOTIDE SEQUENCE [LARGE SCALE GENOMIC DNA]</scope>
    <source>
        <strain evidence="1 2">MIP2551</strain>
    </source>
</reference>
<name>A0ABR7TBY4_9LACT</name>
<accession>A0ABR7TBY4</accession>
<evidence type="ECO:0000313" key="1">
    <source>
        <dbReference type="EMBL" id="MBC9825464.1"/>
    </source>
</evidence>
<evidence type="ECO:0000313" key="2">
    <source>
        <dbReference type="Proteomes" id="UP000638836"/>
    </source>
</evidence>
<keyword evidence="2" id="KW-1185">Reference proteome</keyword>
<proteinExistence type="predicted"/>
<comment type="caution">
    <text evidence="1">The sequence shown here is derived from an EMBL/GenBank/DDBJ whole genome shotgun (WGS) entry which is preliminary data.</text>
</comment>
<dbReference type="RefSeq" id="WP_023179319.1">
    <property type="nucleotide sequence ID" value="NZ_WNJQ01000004.1"/>
</dbReference>
<protein>
    <submittedName>
        <fullName evidence="1">Uncharacterized protein</fullName>
    </submittedName>
</protein>
<dbReference type="EMBL" id="WNJQ01000004">
    <property type="protein sequence ID" value="MBC9825464.1"/>
    <property type="molecule type" value="Genomic_DNA"/>
</dbReference>
<gene>
    <name evidence="1" type="ORF">GLO26_06435</name>
</gene>
<organism evidence="1 2">
    <name type="scientific">Carnobacterium inhibens</name>
    <dbReference type="NCBI Taxonomy" id="147709"/>
    <lineage>
        <taxon>Bacteria</taxon>
        <taxon>Bacillati</taxon>
        <taxon>Bacillota</taxon>
        <taxon>Bacilli</taxon>
        <taxon>Lactobacillales</taxon>
        <taxon>Carnobacteriaceae</taxon>
        <taxon>Carnobacterium</taxon>
    </lineage>
</organism>
<sequence>MKFESNEGSTNHYDERFFLIDEKICDLLNQRKEVLGKNTIFPPDEVISRLADEYDLQEEYLQSLFTTMAMEDSLKPMVVPVEFKKYVPVLKIYENDGVMYTVTFIRQYANASVLYLHMDWEEKEDANFYPDMLDLFINDTYFCHSEGGGGTTEHASHSYIISPALPDDLTGIELVFKEAGRPFVENPTGFEFTISLG</sequence>
<dbReference type="Proteomes" id="UP000638836">
    <property type="component" value="Unassembled WGS sequence"/>
</dbReference>